<evidence type="ECO:0000313" key="10">
    <source>
        <dbReference type="Proteomes" id="UP001319921"/>
    </source>
</evidence>
<dbReference type="CDD" id="cd08190">
    <property type="entry name" value="HOT"/>
    <property type="match status" value="1"/>
</dbReference>
<dbReference type="InterPro" id="IPR018211">
    <property type="entry name" value="ADH_Fe_CS"/>
</dbReference>
<sequence length="431" mass="47333">MSNANYIAYTPTNDSVFVIEVPRIKFGLGAVREVGFEAKRLGLKNVLLVVGKRLSQSKLTEEVIQKLEEASISVKKIEEVKVEPDDEALIEAYKKIKDERVDGFVALGGGSTIDTAKVLDLLHTYPAELSEYINAPIGKGSVPPGPIKPLIAIPTTAGTGSESTAVAVLDVKSLKVKTGISNPYIRPAVAIVDPLTTLTLPPMVTASTGLDVLNHAIESFTSRPYTSRQIPESPLKRAVYAGSTPVGDIFASKAIEWVNRYLRRAVANPNDIEARYYMMLGASIAGIGFGHAGVHLPHAMAYPIAGMVEKWYPPDYDFGYAIVPHGISTAIPAAYAFRYLAKFYPERFAEVLRIMGIETSNDPKEISETISEYYLHLLEDLSIPTKLRDIGFSESHLDKLVEGTLAQRRLLEQSPKRLSREELKKIFMEAI</sequence>
<evidence type="ECO:0000256" key="4">
    <source>
        <dbReference type="ARBA" id="ARBA00022946"/>
    </source>
</evidence>
<dbReference type="InterPro" id="IPR056798">
    <property type="entry name" value="ADH_Fe_C"/>
</dbReference>
<proteinExistence type="inferred from homology"/>
<accession>A0AAQ4CRE8</accession>
<protein>
    <recommendedName>
        <fullName evidence="3">hydroxyacid-oxoacid transhydrogenase</fullName>
        <ecNumber evidence="3">1.1.99.24</ecNumber>
    </recommendedName>
</protein>
<dbReference type="PROSITE" id="PS00913">
    <property type="entry name" value="ADH_IRON_1"/>
    <property type="match status" value="1"/>
</dbReference>
<dbReference type="GO" id="GO:0047988">
    <property type="term" value="F:hydroxyacid-oxoacid transhydrogenase activity"/>
    <property type="evidence" value="ECO:0007669"/>
    <property type="project" value="UniProtKB-EC"/>
</dbReference>
<dbReference type="EC" id="1.1.99.24" evidence="3"/>
<dbReference type="GO" id="GO:0046872">
    <property type="term" value="F:metal ion binding"/>
    <property type="evidence" value="ECO:0007669"/>
    <property type="project" value="InterPro"/>
</dbReference>
<dbReference type="Pfam" id="PF00465">
    <property type="entry name" value="Fe-ADH"/>
    <property type="match status" value="1"/>
</dbReference>
<keyword evidence="5" id="KW-0560">Oxidoreductase</keyword>
<dbReference type="InterPro" id="IPR001670">
    <property type="entry name" value="ADH_Fe/GldA"/>
</dbReference>
<dbReference type="InterPro" id="IPR042157">
    <property type="entry name" value="HOT"/>
</dbReference>
<dbReference type="RefSeq" id="WP_229572259.1">
    <property type="nucleotide sequence ID" value="NZ_AP025226.1"/>
</dbReference>
<evidence type="ECO:0000256" key="1">
    <source>
        <dbReference type="ARBA" id="ARBA00000813"/>
    </source>
</evidence>
<dbReference type="PANTHER" id="PTHR11496:SF83">
    <property type="entry name" value="HYDROXYACID-OXOACID TRANSHYDROGENASE, MITOCHONDRIAL"/>
    <property type="match status" value="1"/>
</dbReference>
<dbReference type="InterPro" id="IPR039697">
    <property type="entry name" value="Alcohol_dehydrogenase_Fe"/>
</dbReference>
<comment type="similarity">
    <text evidence="2">Belongs to the iron-containing alcohol dehydrogenase family. Hydroxyacid-oxoacid transhydrogenase subfamily.</text>
</comment>
<keyword evidence="4" id="KW-0809">Transit peptide</keyword>
<gene>
    <name evidence="9" type="ORF">SACC_13960</name>
</gene>
<dbReference type="FunFam" id="3.40.50.1970:FF:000003">
    <property type="entry name" value="Alcohol dehydrogenase, iron-containing"/>
    <property type="match status" value="1"/>
</dbReference>
<evidence type="ECO:0000256" key="3">
    <source>
        <dbReference type="ARBA" id="ARBA00013182"/>
    </source>
</evidence>
<dbReference type="AlphaFoldDB" id="A0AAQ4CRE8"/>
<evidence type="ECO:0000313" key="9">
    <source>
        <dbReference type="EMBL" id="BDB98379.1"/>
    </source>
</evidence>
<dbReference type="SUPFAM" id="SSF56796">
    <property type="entry name" value="Dehydroquinate synthase-like"/>
    <property type="match status" value="1"/>
</dbReference>
<dbReference type="Gene3D" id="3.40.50.1970">
    <property type="match status" value="1"/>
</dbReference>
<evidence type="ECO:0000259" key="8">
    <source>
        <dbReference type="Pfam" id="PF25137"/>
    </source>
</evidence>
<comment type="catalytic activity">
    <reaction evidence="1">
        <text>(S)-3-hydroxybutanoate + 2-oxoglutarate = (R)-2-hydroxyglutarate + acetoacetate</text>
        <dbReference type="Rhea" id="RHEA:23048"/>
        <dbReference type="ChEBI" id="CHEBI:11047"/>
        <dbReference type="ChEBI" id="CHEBI:13705"/>
        <dbReference type="ChEBI" id="CHEBI:15801"/>
        <dbReference type="ChEBI" id="CHEBI:16810"/>
        <dbReference type="EC" id="1.1.99.24"/>
    </reaction>
</comment>
<evidence type="ECO:0000256" key="6">
    <source>
        <dbReference type="ARBA" id="ARBA00049496"/>
    </source>
</evidence>
<evidence type="ECO:0000256" key="2">
    <source>
        <dbReference type="ARBA" id="ARBA00010005"/>
    </source>
</evidence>
<dbReference type="Proteomes" id="UP001319921">
    <property type="component" value="Chromosome"/>
</dbReference>
<dbReference type="PANTHER" id="PTHR11496">
    <property type="entry name" value="ALCOHOL DEHYDROGENASE"/>
    <property type="match status" value="1"/>
</dbReference>
<dbReference type="EMBL" id="AP025226">
    <property type="protein sequence ID" value="BDB98379.1"/>
    <property type="molecule type" value="Genomic_DNA"/>
</dbReference>
<keyword evidence="10" id="KW-1185">Reference proteome</keyword>
<name>A0AAQ4CRE8_9CREN</name>
<feature type="domain" description="Fe-containing alcohol dehydrogenase-like C-terminal" evidence="8">
    <location>
        <begin position="242"/>
        <end position="430"/>
    </location>
</feature>
<dbReference type="GeneID" id="68866123"/>
<dbReference type="KEGG" id="scas:SACC_13960"/>
<dbReference type="Gene3D" id="1.20.1090.10">
    <property type="entry name" value="Dehydroquinate synthase-like - alpha domain"/>
    <property type="match status" value="1"/>
</dbReference>
<dbReference type="GO" id="GO:0004022">
    <property type="term" value="F:alcohol dehydrogenase (NAD+) activity"/>
    <property type="evidence" value="ECO:0007669"/>
    <property type="project" value="InterPro"/>
</dbReference>
<evidence type="ECO:0000259" key="7">
    <source>
        <dbReference type="Pfam" id="PF00465"/>
    </source>
</evidence>
<feature type="domain" description="Alcohol dehydrogenase iron-type/glycerol dehydrogenase GldA" evidence="7">
    <location>
        <begin position="23"/>
        <end position="194"/>
    </location>
</feature>
<comment type="catalytic activity">
    <reaction evidence="6">
        <text>4-hydroxybutanoate + 2-oxoglutarate = (R)-2-hydroxyglutarate + succinate semialdehyde</text>
        <dbReference type="Rhea" id="RHEA:24734"/>
        <dbReference type="ChEBI" id="CHEBI:15801"/>
        <dbReference type="ChEBI" id="CHEBI:16724"/>
        <dbReference type="ChEBI" id="CHEBI:16810"/>
        <dbReference type="ChEBI" id="CHEBI:57706"/>
        <dbReference type="EC" id="1.1.99.24"/>
    </reaction>
</comment>
<reference evidence="9 10" key="1">
    <citation type="journal article" date="2022" name="Microbiol. Resour. Announc.">
        <title>Complete Genome Sequence of the Hyperthermophilic and Acidophilic Archaeon Saccharolobus caldissimus Strain HS-3T.</title>
        <authorList>
            <person name="Sakai H.D."/>
            <person name="Kurosawa N."/>
        </authorList>
    </citation>
    <scope>NUCLEOTIDE SEQUENCE [LARGE SCALE GENOMIC DNA]</scope>
    <source>
        <strain evidence="9 10">JCM32116</strain>
    </source>
</reference>
<organism evidence="9 10">
    <name type="scientific">Saccharolobus caldissimus</name>
    <dbReference type="NCBI Taxonomy" id="1702097"/>
    <lineage>
        <taxon>Archaea</taxon>
        <taxon>Thermoproteota</taxon>
        <taxon>Thermoprotei</taxon>
        <taxon>Sulfolobales</taxon>
        <taxon>Sulfolobaceae</taxon>
        <taxon>Saccharolobus</taxon>
    </lineage>
</organism>
<evidence type="ECO:0000256" key="5">
    <source>
        <dbReference type="ARBA" id="ARBA00023002"/>
    </source>
</evidence>
<dbReference type="Pfam" id="PF25137">
    <property type="entry name" value="ADH_Fe_C"/>
    <property type="match status" value="1"/>
</dbReference>